<sequence>MQDAVNYPATTALWRMTSGYRTLVTKQLRQVGIYPGQENVLVELLNYGELSQNNLVKRLVVNHSTIAKSVSRLVSSGFATTIKSTEDGRVTLVSLTDQGREVATEVKQILDRAEQTLLNGLSANEKQTFVALANQISQNLAAKPIDNEGRR</sequence>
<dbReference type="PANTHER" id="PTHR42756">
    <property type="entry name" value="TRANSCRIPTIONAL REGULATOR, MARR"/>
    <property type="match status" value="1"/>
</dbReference>
<feature type="domain" description="HTH marR-type" evidence="8">
    <location>
        <begin position="6"/>
        <end position="138"/>
    </location>
</feature>
<evidence type="ECO:0000256" key="2">
    <source>
        <dbReference type="ARBA" id="ARBA00023015"/>
    </source>
</evidence>
<keyword evidence="3" id="KW-0238">DNA-binding</keyword>
<dbReference type="GO" id="GO:0005737">
    <property type="term" value="C:cytoplasm"/>
    <property type="evidence" value="ECO:0007669"/>
    <property type="project" value="UniProtKB-SubCell"/>
</dbReference>
<dbReference type="InterPro" id="IPR036388">
    <property type="entry name" value="WH-like_DNA-bd_sf"/>
</dbReference>
<keyword evidence="10" id="KW-1185">Reference proteome</keyword>
<evidence type="ECO:0000256" key="7">
    <source>
        <dbReference type="ARBA" id="ARBA00047207"/>
    </source>
</evidence>
<dbReference type="InterPro" id="IPR055166">
    <property type="entry name" value="Transc_reg_Sar_Rot_HTH"/>
</dbReference>
<dbReference type="SUPFAM" id="SSF46785">
    <property type="entry name" value="Winged helix' DNA-binding domain"/>
    <property type="match status" value="1"/>
</dbReference>
<dbReference type="PRINTS" id="PR00598">
    <property type="entry name" value="HTHMARR"/>
</dbReference>
<evidence type="ECO:0000313" key="10">
    <source>
        <dbReference type="Proteomes" id="UP000198430"/>
    </source>
</evidence>
<name>A0A1Z5IL36_9LACO</name>
<dbReference type="AlphaFoldDB" id="A0A1Z5IL36"/>
<dbReference type="Gene3D" id="1.10.10.10">
    <property type="entry name" value="Winged helix-like DNA-binding domain superfamily/Winged helix DNA-binding domain"/>
    <property type="match status" value="1"/>
</dbReference>
<evidence type="ECO:0000313" key="9">
    <source>
        <dbReference type="EMBL" id="GAX02470.1"/>
    </source>
</evidence>
<dbReference type="Proteomes" id="UP000198430">
    <property type="component" value="Unassembled WGS sequence"/>
</dbReference>
<organism evidence="9 10">
    <name type="scientific">Secundilactobacillus pentosiphilus</name>
    <dbReference type="NCBI Taxonomy" id="1714682"/>
    <lineage>
        <taxon>Bacteria</taxon>
        <taxon>Bacillati</taxon>
        <taxon>Bacillota</taxon>
        <taxon>Bacilli</taxon>
        <taxon>Lactobacillales</taxon>
        <taxon>Lactobacillaceae</taxon>
        <taxon>Secundilactobacillus</taxon>
    </lineage>
</organism>
<comment type="caution">
    <text evidence="9">The sequence shown here is derived from an EMBL/GenBank/DDBJ whole genome shotgun (WGS) entry which is preliminary data.</text>
</comment>
<dbReference type="RefSeq" id="WP_089087462.1">
    <property type="nucleotide sequence ID" value="NZ_BCMH01000001.1"/>
</dbReference>
<keyword evidence="2" id="KW-0805">Transcription regulation</keyword>
<dbReference type="SMART" id="SM00347">
    <property type="entry name" value="HTH_MARR"/>
    <property type="match status" value="1"/>
</dbReference>
<evidence type="ECO:0000256" key="1">
    <source>
        <dbReference type="ARBA" id="ARBA00004496"/>
    </source>
</evidence>
<protein>
    <recommendedName>
        <fullName evidence="6">HTH-type transcriptional regulator SarZ</fullName>
    </recommendedName>
    <alternativeName>
        <fullName evidence="7">Staphylococcal accessory regulator Z</fullName>
    </alternativeName>
</protein>
<evidence type="ECO:0000256" key="6">
    <source>
        <dbReference type="ARBA" id="ARBA00047188"/>
    </source>
</evidence>
<dbReference type="PROSITE" id="PS50995">
    <property type="entry name" value="HTH_MARR_2"/>
    <property type="match status" value="1"/>
</dbReference>
<evidence type="ECO:0000256" key="3">
    <source>
        <dbReference type="ARBA" id="ARBA00023125"/>
    </source>
</evidence>
<reference evidence="9 10" key="1">
    <citation type="submission" date="2015-11" db="EMBL/GenBank/DDBJ databases">
        <title>Draft genome sequences of new species of the genus Lactobacillus isolated from orchardgrass silage.</title>
        <authorList>
            <person name="Tohno M."/>
            <person name="Tanizawa Y."/>
            <person name="Arita M."/>
        </authorList>
    </citation>
    <scope>NUCLEOTIDE SEQUENCE [LARGE SCALE GENOMIC DNA]</scope>
    <source>
        <strain evidence="9 10">IWT140</strain>
    </source>
</reference>
<gene>
    <name evidence="9" type="primary">marR_2</name>
    <name evidence="9" type="ORF">IWT140_00067</name>
</gene>
<dbReference type="PANTHER" id="PTHR42756:SF1">
    <property type="entry name" value="TRANSCRIPTIONAL REPRESSOR OF EMRAB OPERON"/>
    <property type="match status" value="1"/>
</dbReference>
<evidence type="ECO:0000259" key="8">
    <source>
        <dbReference type="PROSITE" id="PS50995"/>
    </source>
</evidence>
<proteinExistence type="inferred from homology"/>
<comment type="similarity">
    <text evidence="5">Belongs to the SarZ family.</text>
</comment>
<dbReference type="InterPro" id="IPR036390">
    <property type="entry name" value="WH_DNA-bd_sf"/>
</dbReference>
<dbReference type="InterPro" id="IPR000835">
    <property type="entry name" value="HTH_MarR-typ"/>
</dbReference>
<keyword evidence="4" id="KW-0804">Transcription</keyword>
<dbReference type="GO" id="GO:0003700">
    <property type="term" value="F:DNA-binding transcription factor activity"/>
    <property type="evidence" value="ECO:0007669"/>
    <property type="project" value="InterPro"/>
</dbReference>
<comment type="subcellular location">
    <subcellularLocation>
        <location evidence="1">Cytoplasm</location>
    </subcellularLocation>
</comment>
<accession>A0A1Z5IL36</accession>
<dbReference type="EMBL" id="BCMH01000001">
    <property type="protein sequence ID" value="GAX02470.1"/>
    <property type="molecule type" value="Genomic_DNA"/>
</dbReference>
<dbReference type="GO" id="GO:0003677">
    <property type="term" value="F:DNA binding"/>
    <property type="evidence" value="ECO:0007669"/>
    <property type="project" value="UniProtKB-KW"/>
</dbReference>
<dbReference type="Pfam" id="PF22381">
    <property type="entry name" value="Staph_reg_Sar_Rot"/>
    <property type="match status" value="1"/>
</dbReference>
<evidence type="ECO:0000256" key="5">
    <source>
        <dbReference type="ARBA" id="ARBA00046337"/>
    </source>
</evidence>
<evidence type="ECO:0000256" key="4">
    <source>
        <dbReference type="ARBA" id="ARBA00023163"/>
    </source>
</evidence>